<dbReference type="EMBL" id="JAVHNR010000006">
    <property type="protein sequence ID" value="KAK6339396.1"/>
    <property type="molecule type" value="Genomic_DNA"/>
</dbReference>
<dbReference type="InterPro" id="IPR036047">
    <property type="entry name" value="F-box-like_dom_sf"/>
</dbReference>
<dbReference type="CDD" id="cd09917">
    <property type="entry name" value="F-box_SF"/>
    <property type="match status" value="1"/>
</dbReference>
<keyword evidence="4" id="KW-1185">Reference proteome</keyword>
<feature type="domain" description="F-box" evidence="2">
    <location>
        <begin position="4"/>
        <end position="42"/>
    </location>
</feature>
<dbReference type="AlphaFoldDB" id="A0AAN8RB62"/>
<evidence type="ECO:0000256" key="1">
    <source>
        <dbReference type="SAM" id="MobiDB-lite"/>
    </source>
</evidence>
<dbReference type="Pfam" id="PF12937">
    <property type="entry name" value="F-box-like"/>
    <property type="match status" value="1"/>
</dbReference>
<sequence length="408" mass="47208">MPSLSSLPPELLIHILSSPGITITDIITCSKTCKLLNTITSQCKINYTFKVDHPSQSTWKLAKHLLSTPETGERFHSITVTWHRRKPRKPKTWARRWEWTKGEKVKIAKICKKWKITDVIDHICDGWNSESLVPFLLCFTPRLKSLDYGEVVLDMIYPSPTAREGIRISEYGEGSSYHWEPRDKYDDGWPYFDCCWESIDLRTSWFYSALNQNSLLPGLSSLTNFSHRGWVEDGHWPGVYLSKVMLLPRLESVSLRRCYPTSAVRLKPPADKELKSPIKRLELIKCGFDQRELEYLARFTGSLRSFTWAPRGTLDREQIGNLFLQHNAELVRDRMVTELAEEAYESSDEPESDSGEDYESSNSGFSSSDEEEDEEEVEEDEEEVEEDEDEDEEDGYGHVEIDNPFRTI</sequence>
<evidence type="ECO:0000313" key="4">
    <source>
        <dbReference type="Proteomes" id="UP001313282"/>
    </source>
</evidence>
<feature type="compositionally biased region" description="Acidic residues" evidence="1">
    <location>
        <begin position="368"/>
        <end position="394"/>
    </location>
</feature>
<evidence type="ECO:0000313" key="3">
    <source>
        <dbReference type="EMBL" id="KAK6339396.1"/>
    </source>
</evidence>
<gene>
    <name evidence="3" type="ORF">TWF718_008815</name>
</gene>
<evidence type="ECO:0000259" key="2">
    <source>
        <dbReference type="Pfam" id="PF12937"/>
    </source>
</evidence>
<dbReference type="SUPFAM" id="SSF81383">
    <property type="entry name" value="F-box domain"/>
    <property type="match status" value="1"/>
</dbReference>
<feature type="compositionally biased region" description="Acidic residues" evidence="1">
    <location>
        <begin position="341"/>
        <end position="359"/>
    </location>
</feature>
<feature type="compositionally biased region" description="Basic and acidic residues" evidence="1">
    <location>
        <begin position="395"/>
        <end position="408"/>
    </location>
</feature>
<accession>A0AAN8RB62</accession>
<dbReference type="Proteomes" id="UP001313282">
    <property type="component" value="Unassembled WGS sequence"/>
</dbReference>
<organism evidence="3 4">
    <name type="scientific">Orbilia javanica</name>
    <dbReference type="NCBI Taxonomy" id="47235"/>
    <lineage>
        <taxon>Eukaryota</taxon>
        <taxon>Fungi</taxon>
        <taxon>Dikarya</taxon>
        <taxon>Ascomycota</taxon>
        <taxon>Pezizomycotina</taxon>
        <taxon>Orbiliomycetes</taxon>
        <taxon>Orbiliales</taxon>
        <taxon>Orbiliaceae</taxon>
        <taxon>Orbilia</taxon>
    </lineage>
</organism>
<feature type="region of interest" description="Disordered" evidence="1">
    <location>
        <begin position="341"/>
        <end position="408"/>
    </location>
</feature>
<name>A0AAN8RB62_9PEZI</name>
<dbReference type="InterPro" id="IPR001810">
    <property type="entry name" value="F-box_dom"/>
</dbReference>
<reference evidence="3 4" key="1">
    <citation type="submission" date="2019-10" db="EMBL/GenBank/DDBJ databases">
        <authorList>
            <person name="Palmer J.M."/>
        </authorList>
    </citation>
    <scope>NUCLEOTIDE SEQUENCE [LARGE SCALE GENOMIC DNA]</scope>
    <source>
        <strain evidence="3 4">TWF718</strain>
    </source>
</reference>
<protein>
    <recommendedName>
        <fullName evidence="2">F-box domain-containing protein</fullName>
    </recommendedName>
</protein>
<comment type="caution">
    <text evidence="3">The sequence shown here is derived from an EMBL/GenBank/DDBJ whole genome shotgun (WGS) entry which is preliminary data.</text>
</comment>
<proteinExistence type="predicted"/>